<accession>A0A3M7Q252</accession>
<name>A0A3M7Q252_BRAPC</name>
<keyword evidence="2" id="KW-1185">Reference proteome</keyword>
<dbReference type="EMBL" id="REGN01007687">
    <property type="protein sequence ID" value="RNA05510.1"/>
    <property type="molecule type" value="Genomic_DNA"/>
</dbReference>
<organism evidence="1 2">
    <name type="scientific">Brachionus plicatilis</name>
    <name type="common">Marine rotifer</name>
    <name type="synonym">Brachionus muelleri</name>
    <dbReference type="NCBI Taxonomy" id="10195"/>
    <lineage>
        <taxon>Eukaryota</taxon>
        <taxon>Metazoa</taxon>
        <taxon>Spiralia</taxon>
        <taxon>Gnathifera</taxon>
        <taxon>Rotifera</taxon>
        <taxon>Eurotatoria</taxon>
        <taxon>Monogononta</taxon>
        <taxon>Pseudotrocha</taxon>
        <taxon>Ploima</taxon>
        <taxon>Brachionidae</taxon>
        <taxon>Brachionus</taxon>
    </lineage>
</organism>
<reference evidence="1 2" key="1">
    <citation type="journal article" date="2018" name="Sci. Rep.">
        <title>Genomic signatures of local adaptation to the degree of environmental predictability in rotifers.</title>
        <authorList>
            <person name="Franch-Gras L."/>
            <person name="Hahn C."/>
            <person name="Garcia-Roger E.M."/>
            <person name="Carmona M.J."/>
            <person name="Serra M."/>
            <person name="Gomez A."/>
        </authorList>
    </citation>
    <scope>NUCLEOTIDE SEQUENCE [LARGE SCALE GENOMIC DNA]</scope>
    <source>
        <strain evidence="1">HYR1</strain>
    </source>
</reference>
<dbReference type="Proteomes" id="UP000276133">
    <property type="component" value="Unassembled WGS sequence"/>
</dbReference>
<proteinExistence type="predicted"/>
<gene>
    <name evidence="1" type="ORF">BpHYR1_008084</name>
</gene>
<comment type="caution">
    <text evidence="1">The sequence shown here is derived from an EMBL/GenBank/DDBJ whole genome shotgun (WGS) entry which is preliminary data.</text>
</comment>
<dbReference type="AlphaFoldDB" id="A0A3M7Q252"/>
<protein>
    <submittedName>
        <fullName evidence="1">Uncharacterized protein</fullName>
    </submittedName>
</protein>
<evidence type="ECO:0000313" key="1">
    <source>
        <dbReference type="EMBL" id="RNA05510.1"/>
    </source>
</evidence>
<sequence length="237" mass="27280">MLESFYKAYEREAFSQEYHPPTDWTITDLLPALIIILNGTLDVMIEQGEKKKLIDELKKSLRTRFSFEINSKIYLTAMLLNTSKLELWYHESFGIEYRNNAYDRIYSFAETIIYLLDKKNESSITKRPSNIKEYHSNENIALRVKSEDDKTDSVTLVKSISNHLKQNDQDSDAESSFCENLITIDENLSVLNLNAAEKVVNYREKTMTAISTSQETLKVVKKALSKHANPVSCEICG</sequence>
<evidence type="ECO:0000313" key="2">
    <source>
        <dbReference type="Proteomes" id="UP000276133"/>
    </source>
</evidence>